<evidence type="ECO:0000313" key="2">
    <source>
        <dbReference type="Proteomes" id="UP000029843"/>
    </source>
</evidence>
<dbReference type="OrthoDB" id="9804551at2"/>
<dbReference type="Gene3D" id="1.10.1200.10">
    <property type="entry name" value="ACP-like"/>
    <property type="match status" value="1"/>
</dbReference>
<dbReference type="Proteomes" id="UP000029843">
    <property type="component" value="Unassembled WGS sequence"/>
</dbReference>
<dbReference type="RefSeq" id="WP_033093848.1">
    <property type="nucleotide sequence ID" value="NZ_JQED01000024.1"/>
</dbReference>
<accession>A0A099KNB4</accession>
<evidence type="ECO:0008006" key="3">
    <source>
        <dbReference type="Google" id="ProtNLM"/>
    </source>
</evidence>
<dbReference type="SUPFAM" id="SSF47336">
    <property type="entry name" value="ACP-like"/>
    <property type="match status" value="1"/>
</dbReference>
<dbReference type="InterPro" id="IPR036736">
    <property type="entry name" value="ACP-like_sf"/>
</dbReference>
<organism evidence="1 2">
    <name type="scientific">Colwellia psychrerythraea</name>
    <name type="common">Vibrio psychroerythus</name>
    <dbReference type="NCBI Taxonomy" id="28229"/>
    <lineage>
        <taxon>Bacteria</taxon>
        <taxon>Pseudomonadati</taxon>
        <taxon>Pseudomonadota</taxon>
        <taxon>Gammaproteobacteria</taxon>
        <taxon>Alteromonadales</taxon>
        <taxon>Colwelliaceae</taxon>
        <taxon>Colwellia</taxon>
    </lineage>
</organism>
<proteinExistence type="predicted"/>
<comment type="caution">
    <text evidence="1">The sequence shown here is derived from an EMBL/GenBank/DDBJ whole genome shotgun (WGS) entry which is preliminary data.</text>
</comment>
<sequence length="76" mass="8916">MLIQQSIIHFIEGKTHCPLTDLSDHLLGTIKSFDFMMLILELEQKFNLKLPFEQALSGNLKQIDQFISWVEHHYDS</sequence>
<evidence type="ECO:0000313" key="1">
    <source>
        <dbReference type="EMBL" id="KGJ91971.1"/>
    </source>
</evidence>
<reference evidence="1 2" key="1">
    <citation type="submission" date="2014-08" db="EMBL/GenBank/DDBJ databases">
        <title>Genomic and Phenotypic Diversity of Colwellia psychrerythraea strains from Disparate Marine Basins.</title>
        <authorList>
            <person name="Techtmann S.M."/>
            <person name="Stelling S.C."/>
            <person name="Utturkar S.M."/>
            <person name="Alshibli N."/>
            <person name="Harris A."/>
            <person name="Brown S.D."/>
            <person name="Hazen T.C."/>
        </authorList>
    </citation>
    <scope>NUCLEOTIDE SEQUENCE [LARGE SCALE GENOMIC DNA]</scope>
    <source>
        <strain evidence="1 2">ND2E</strain>
    </source>
</reference>
<gene>
    <name evidence="1" type="ORF">ND2E_3079</name>
</gene>
<name>A0A099KNB4_COLPS</name>
<dbReference type="PATRIC" id="fig|28229.4.peg.2125"/>
<dbReference type="EMBL" id="JQED01000024">
    <property type="protein sequence ID" value="KGJ91971.1"/>
    <property type="molecule type" value="Genomic_DNA"/>
</dbReference>
<protein>
    <recommendedName>
        <fullName evidence="3">Carrier domain-containing protein</fullName>
    </recommendedName>
</protein>
<dbReference type="AlphaFoldDB" id="A0A099KNB4"/>